<dbReference type="InterPro" id="IPR029063">
    <property type="entry name" value="SAM-dependent_MTases_sf"/>
</dbReference>
<evidence type="ECO:0008006" key="2">
    <source>
        <dbReference type="Google" id="ProtNLM"/>
    </source>
</evidence>
<proteinExistence type="predicted"/>
<dbReference type="Gene3D" id="3.40.50.150">
    <property type="entry name" value="Vaccinia Virus protein VP39"/>
    <property type="match status" value="1"/>
</dbReference>
<feature type="non-terminal residue" evidence="1">
    <location>
        <position position="1"/>
    </location>
</feature>
<accession>A0A6J4M3A4</accession>
<gene>
    <name evidence="1" type="ORF">AVDCRST_MAG07-2619</name>
</gene>
<protein>
    <recommendedName>
        <fullName evidence="2">Methyltransferase type 11 domain-containing protein</fullName>
    </recommendedName>
</protein>
<dbReference type="EMBL" id="CADCUB010000125">
    <property type="protein sequence ID" value="CAA9345047.1"/>
    <property type="molecule type" value="Genomic_DNA"/>
</dbReference>
<sequence>LEPALAEVRRVLRPGGILAATVPTSRPMPLRDAARWGRLLVALRSTGLSSPNDQARTSAHGHLSASGLELLSDEVRGFRVDVVAPDAADRLLDGLYLPDVPRSRLSAGRRVVRSWVGRRVTVPVRRLVARG</sequence>
<dbReference type="SUPFAM" id="SSF53335">
    <property type="entry name" value="S-adenosyl-L-methionine-dependent methyltransferases"/>
    <property type="match status" value="1"/>
</dbReference>
<name>A0A6J4M3A4_9ACTN</name>
<dbReference type="AlphaFoldDB" id="A0A6J4M3A4"/>
<reference evidence="1" key="1">
    <citation type="submission" date="2020-02" db="EMBL/GenBank/DDBJ databases">
        <authorList>
            <person name="Meier V. D."/>
        </authorList>
    </citation>
    <scope>NUCLEOTIDE SEQUENCE</scope>
    <source>
        <strain evidence="1">AVDCRST_MAG07</strain>
    </source>
</reference>
<evidence type="ECO:0000313" key="1">
    <source>
        <dbReference type="EMBL" id="CAA9345047.1"/>
    </source>
</evidence>
<organism evidence="1">
    <name type="scientific">uncultured Frankineae bacterium</name>
    <dbReference type="NCBI Taxonomy" id="437475"/>
    <lineage>
        <taxon>Bacteria</taxon>
        <taxon>Bacillati</taxon>
        <taxon>Actinomycetota</taxon>
        <taxon>Actinomycetes</taxon>
        <taxon>Frankiales</taxon>
        <taxon>environmental samples</taxon>
    </lineage>
</organism>